<feature type="domain" description="Importin N-terminal" evidence="2">
    <location>
        <begin position="32"/>
        <end position="118"/>
    </location>
</feature>
<dbReference type="Gene3D" id="1.25.10.10">
    <property type="entry name" value="Leucine-rich Repeat Variant"/>
    <property type="match status" value="1"/>
</dbReference>
<dbReference type="InterPro" id="IPR011989">
    <property type="entry name" value="ARM-like"/>
</dbReference>
<dbReference type="Proteomes" id="UP001149090">
    <property type="component" value="Unassembled WGS sequence"/>
</dbReference>
<sequence>MNSQNQKEIEKLVEAIQIIHNPQTIQQTREKAEEFCFQFKNNIENLPLINELSIDTEAPIQVRHFAFHCMEHLIRNFWNQSEELQSDLKNRILNIFINLDNFEEKQIIKQKVIVLVIEIVKREWPQKWPDLIKELVDLGSRDFVKQELCLMFIRSLSDEVFVYVEIKDLSSTRRKKLKKSLVDEVDTLLKFTMNSLDLHYQNYLECVSGDINNKNDGNDSLANNLQISSKIIVESLITLASLFEWIPHNLIFENNLLLALQTLLVEKEFRRLAASVLLVFISKKPQNNKVDQNQIISLITHFINFATDIFQQNDIEDDYIFHKKITQFLSLFGQNYSFIFLEKSQNQFFENFIDLLLQISSHPSLMINSFIISFWLHLIKKWNPIISKIFDKNIPQILNEIFSKLMIMSSNNENESTIFSIMDFQIESQFKEFCHTFRFYILELCRSFGRILPISSTNFIFSEVEKFPSFLNEKEISDENLLKLQSISYVSRGILTGIKKRKEIDSKTYEIIGSILRILLELEIQNENVLVHVFNMMDYSLIYLQKNSQDSSLLLKRYLSYLTIESIQGTNKFPLRRAIYSSIYHISQINGKDLINSLPSLIENVSEIIQKGFMTEIEKSNLLQFLILISNNSSNFEEQESFITSIIESELQEFEDENLTFILNDTKSFLQFIGADCDKIPNEEERKQYFQNRNKIFSILRLFLSIFRSVHLSSDPKISQFVFNNTTFEKRKPTTRIAMRILPNISNLIKQFHLLSDPHVKQMHLLPQYHDIVDPINENENENEDEIEIENEIENFLFDNKSIPEKLEINQKFQFITKALQKWISLTRNMIYNFVHVCFEDNDEIFLLENLQDLFSNFLVNIENLNEENLNQVIKNILKPLAINCPECLIEKCVFPIIPEALNIISKKITLDWLTVSQIRDNQLTGEAKDEIGFESKVIILTRSFSHLLKSLIRTNLNLKNNQNQNSQDEKIDSNLDSVSQENLNILKLILVDSRIIDSFLSSLVIFYDIPEPNSLRRAISISSLVVKSISIYQINSLYNFVFETLISVIFNSFQLRFDGNLFRSLNSLLFEIIFNFTEQNSQFEIFQQIKKLSNLTTENINELENLLKQSSSEKIAKKVLFEFLETFVGLNLTANQQNPRILDLPEHSFLHEKTKELIAKRKKEEKRKEQEELFLHSLDYAKTLFQGF</sequence>
<dbReference type="InterPro" id="IPR016024">
    <property type="entry name" value="ARM-type_fold"/>
</dbReference>
<dbReference type="GO" id="GO:0006611">
    <property type="term" value="P:protein export from nucleus"/>
    <property type="evidence" value="ECO:0007669"/>
    <property type="project" value="InterPro"/>
</dbReference>
<dbReference type="InterPro" id="IPR001494">
    <property type="entry name" value="Importin-beta_N"/>
</dbReference>
<proteinExistence type="inferred from homology"/>
<protein>
    <submittedName>
        <fullName evidence="3">Exportin-5</fullName>
    </submittedName>
</protein>
<dbReference type="OrthoDB" id="2215036at2759"/>
<evidence type="ECO:0000256" key="1">
    <source>
        <dbReference type="ARBA" id="ARBA00009466"/>
    </source>
</evidence>
<dbReference type="PANTHER" id="PTHR11223:SF3">
    <property type="entry name" value="EXPORTIN-5"/>
    <property type="match status" value="1"/>
</dbReference>
<accession>A0A9Q0LGX9</accession>
<reference evidence="3" key="1">
    <citation type="submission" date="2022-10" db="EMBL/GenBank/DDBJ databases">
        <title>Novel sulphate-reducing endosymbionts in the free-living metamonad Anaeramoeba.</title>
        <authorList>
            <person name="Jerlstrom-Hultqvist J."/>
            <person name="Cepicka I."/>
            <person name="Gallot-Lavallee L."/>
            <person name="Salas-Leiva D."/>
            <person name="Curtis B.A."/>
            <person name="Zahonova K."/>
            <person name="Pipaliya S."/>
            <person name="Dacks J."/>
            <person name="Roger A.J."/>
        </authorList>
    </citation>
    <scope>NUCLEOTIDE SEQUENCE</scope>
    <source>
        <strain evidence="3">BMAN</strain>
    </source>
</reference>
<dbReference type="GO" id="GO:0006405">
    <property type="term" value="P:RNA export from nucleus"/>
    <property type="evidence" value="ECO:0007669"/>
    <property type="project" value="TreeGrafter"/>
</dbReference>
<dbReference type="Pfam" id="PF19273">
    <property type="entry name" value="Exportin-5"/>
    <property type="match status" value="1"/>
</dbReference>
<dbReference type="AlphaFoldDB" id="A0A9Q0LGX9"/>
<name>A0A9Q0LGX9_ANAIG</name>
<dbReference type="EMBL" id="JAPDFW010000081">
    <property type="protein sequence ID" value="KAJ5072637.1"/>
    <property type="molecule type" value="Genomic_DNA"/>
</dbReference>
<dbReference type="PANTHER" id="PTHR11223">
    <property type="entry name" value="EXPORTIN 1/5"/>
    <property type="match status" value="1"/>
</dbReference>
<organism evidence="3 4">
    <name type="scientific">Anaeramoeba ignava</name>
    <name type="common">Anaerobic marine amoeba</name>
    <dbReference type="NCBI Taxonomy" id="1746090"/>
    <lineage>
        <taxon>Eukaryota</taxon>
        <taxon>Metamonada</taxon>
        <taxon>Anaeramoebidae</taxon>
        <taxon>Anaeramoeba</taxon>
    </lineage>
</organism>
<dbReference type="InterPro" id="IPR045065">
    <property type="entry name" value="XPO1/5"/>
</dbReference>
<dbReference type="InterPro" id="IPR013598">
    <property type="entry name" value="Exportin-1/Importin-b-like"/>
</dbReference>
<dbReference type="GO" id="GO:0005737">
    <property type="term" value="C:cytoplasm"/>
    <property type="evidence" value="ECO:0007669"/>
    <property type="project" value="TreeGrafter"/>
</dbReference>
<dbReference type="SUPFAM" id="SSF48371">
    <property type="entry name" value="ARM repeat"/>
    <property type="match status" value="1"/>
</dbReference>
<evidence type="ECO:0000313" key="3">
    <source>
        <dbReference type="EMBL" id="KAJ5072637.1"/>
    </source>
</evidence>
<gene>
    <name evidence="3" type="ORF">M0811_01652</name>
</gene>
<comment type="caution">
    <text evidence="3">The sequence shown here is derived from an EMBL/GenBank/DDBJ whole genome shotgun (WGS) entry which is preliminary data.</text>
</comment>
<keyword evidence="4" id="KW-1185">Reference proteome</keyword>
<comment type="similarity">
    <text evidence="1">Belongs to the exportin family.</text>
</comment>
<dbReference type="GO" id="GO:0005049">
    <property type="term" value="F:nuclear export signal receptor activity"/>
    <property type="evidence" value="ECO:0007669"/>
    <property type="project" value="InterPro"/>
</dbReference>
<dbReference type="GO" id="GO:0042565">
    <property type="term" value="C:RNA nuclear export complex"/>
    <property type="evidence" value="ECO:0007669"/>
    <property type="project" value="TreeGrafter"/>
</dbReference>
<evidence type="ECO:0000313" key="4">
    <source>
        <dbReference type="Proteomes" id="UP001149090"/>
    </source>
</evidence>
<dbReference type="PROSITE" id="PS50166">
    <property type="entry name" value="IMPORTIN_B_NT"/>
    <property type="match status" value="1"/>
</dbReference>
<dbReference type="InterPro" id="IPR045478">
    <property type="entry name" value="Exportin-5_C"/>
</dbReference>
<dbReference type="GO" id="GO:0031267">
    <property type="term" value="F:small GTPase binding"/>
    <property type="evidence" value="ECO:0007669"/>
    <property type="project" value="InterPro"/>
</dbReference>
<dbReference type="GO" id="GO:0005634">
    <property type="term" value="C:nucleus"/>
    <property type="evidence" value="ECO:0007669"/>
    <property type="project" value="TreeGrafter"/>
</dbReference>
<dbReference type="GO" id="GO:0003723">
    <property type="term" value="F:RNA binding"/>
    <property type="evidence" value="ECO:0007669"/>
    <property type="project" value="TreeGrafter"/>
</dbReference>
<dbReference type="Pfam" id="PF08389">
    <property type="entry name" value="Xpo1"/>
    <property type="match status" value="1"/>
</dbReference>
<dbReference type="OMA" id="IAKRSWG"/>
<evidence type="ECO:0000259" key="2">
    <source>
        <dbReference type="PROSITE" id="PS50166"/>
    </source>
</evidence>